<feature type="domain" description="Flagellar Assembly Protein A N-terminal region" evidence="1">
    <location>
        <begin position="150"/>
        <end position="290"/>
    </location>
</feature>
<dbReference type="InterPro" id="IPR046866">
    <property type="entry name" value="FapA_N"/>
</dbReference>
<reference evidence="2 3" key="1">
    <citation type="journal article" date="2014" name="BMC Genomics">
        <title>Comparison of environmental and isolate Sulfobacillus genomes reveals diverse carbon, sulfur, nitrogen, and hydrogen metabolisms.</title>
        <authorList>
            <person name="Justice N.B."/>
            <person name="Norman A."/>
            <person name="Brown C.T."/>
            <person name="Singh A."/>
            <person name="Thomas B.C."/>
            <person name="Banfield J.F."/>
        </authorList>
    </citation>
    <scope>NUCLEOTIDE SEQUENCE [LARGE SCALE GENOMIC DNA]</scope>
    <source>
        <strain evidence="2">AMDSBA5</strain>
    </source>
</reference>
<dbReference type="InterPro" id="IPR005646">
    <property type="entry name" value="FapA"/>
</dbReference>
<organism evidence="2 3">
    <name type="scientific">Sulfobacillus thermosulfidooxidans</name>
    <dbReference type="NCBI Taxonomy" id="28034"/>
    <lineage>
        <taxon>Bacteria</taxon>
        <taxon>Bacillati</taxon>
        <taxon>Bacillota</taxon>
        <taxon>Clostridia</taxon>
        <taxon>Eubacteriales</taxon>
        <taxon>Clostridiales Family XVII. Incertae Sedis</taxon>
        <taxon>Sulfobacillus</taxon>
    </lineage>
</organism>
<protein>
    <recommendedName>
        <fullName evidence="1">Flagellar Assembly Protein A N-terminal region domain-containing protein</fullName>
    </recommendedName>
</protein>
<accession>A0A2T2WRG7</accession>
<sequence length="601" mass="66348">MDSANSGYGENMVRGFHTSLHQVSHLAGFLPGRHEASGRIWIDDDGHVHVQNPRALHGLYPVILVPPAESGITVEVNGKKARGNEIVVQASDQIVIDTIPQPPLSRFDIHVDDAGMSAVLTVEYRMGLTRMIESTEPATRLVIPVKTQVESPQPITVEEVLSELNRIGIHNDRVDHAALLDFVNRQKSGSVTVAQGIPAVSGTSESYQPLPLETKTRYYRGVAVDRPGFVEIGEIIGILVPGEASHPGITVWGTPILPTPPPPNVFKLGDGVEMMERGMHLVATRSGRVRWEPGSVRVIPEKIHAGPVRKTLTYDGDLIIEGDVQGKVTVVASGHIIVTGSVMDAEIVAKEQVWIFGETQGTVIYSGHKAVSDQDVQQQLRRLNEVLWILEHGYHQVCERMPETPVVPGKIFDWLVQTKFPEWRSLVQWLEKIGTRSPYRKNPDLRLLVEDILPLIEREQLFHIQDVSLLERIHEGIQHFLDAAQHSEQGEQLSGVFLKVAVHTMIRSLGPVTLQDARLCDIESGESVDISGQMIGGNITAQESITVRILGSEEGIDTFVSVVNPNGWIRSHVIYPQTVVQIGTYTEDFTTAMTDVVIDQV</sequence>
<dbReference type="Pfam" id="PF20250">
    <property type="entry name" value="FapA_N"/>
    <property type="match status" value="1"/>
</dbReference>
<gene>
    <name evidence="2" type="ORF">C7B47_13865</name>
</gene>
<dbReference type="Pfam" id="PF03961">
    <property type="entry name" value="FapA"/>
    <property type="match status" value="1"/>
</dbReference>
<dbReference type="PANTHER" id="PTHR38032:SF1">
    <property type="entry name" value="RNA-BINDING PROTEIN KHPB N-TERMINAL DOMAIN-CONTAINING PROTEIN"/>
    <property type="match status" value="1"/>
</dbReference>
<name>A0A2T2WRG7_SULTH</name>
<dbReference type="Proteomes" id="UP000242705">
    <property type="component" value="Unassembled WGS sequence"/>
</dbReference>
<dbReference type="EMBL" id="PXYX01000042">
    <property type="protein sequence ID" value="PSR24820.1"/>
    <property type="molecule type" value="Genomic_DNA"/>
</dbReference>
<dbReference type="InterPro" id="IPR046865">
    <property type="entry name" value="FapA_b_solenoid"/>
</dbReference>
<comment type="caution">
    <text evidence="2">The sequence shown here is derived from an EMBL/GenBank/DDBJ whole genome shotgun (WGS) entry which is preliminary data.</text>
</comment>
<evidence type="ECO:0000313" key="2">
    <source>
        <dbReference type="EMBL" id="PSR24820.1"/>
    </source>
</evidence>
<evidence type="ECO:0000313" key="3">
    <source>
        <dbReference type="Proteomes" id="UP000242705"/>
    </source>
</evidence>
<proteinExistence type="predicted"/>
<evidence type="ECO:0000259" key="1">
    <source>
        <dbReference type="Pfam" id="PF20250"/>
    </source>
</evidence>
<dbReference type="PANTHER" id="PTHR38032">
    <property type="entry name" value="POLYMERASE-RELATED"/>
    <property type="match status" value="1"/>
</dbReference>
<dbReference type="AlphaFoldDB" id="A0A2T2WRG7"/>